<keyword evidence="2 14" id="KW-1003">Cell membrane</keyword>
<dbReference type="EMBL" id="JAACNH010000001">
    <property type="protein sequence ID" value="KAG8455758.1"/>
    <property type="molecule type" value="Genomic_DNA"/>
</dbReference>
<keyword evidence="9" id="KW-1015">Disulfide bond</keyword>
<dbReference type="Proteomes" id="UP000812440">
    <property type="component" value="Chromosome 1"/>
</dbReference>
<dbReference type="PANTHER" id="PTHR24242">
    <property type="entry name" value="G-PROTEIN COUPLED RECEPTOR"/>
    <property type="match status" value="1"/>
</dbReference>
<keyword evidence="3 14" id="KW-0716">Sensory transduction</keyword>
<evidence type="ECO:0000256" key="5">
    <source>
        <dbReference type="ARBA" id="ARBA00022725"/>
    </source>
</evidence>
<evidence type="ECO:0000256" key="4">
    <source>
        <dbReference type="ARBA" id="ARBA00022692"/>
    </source>
</evidence>
<sequence length="319" mass="36095">MSSENYTRIAEVWIVGLQISEVIRIPLFLFLLILYIIIILGNCLIIYLVLSSSCLHSPMYYFLCNLSFCEVVFTTNLKPVLLLSLLKGGAAMHLTNCIVQCYLCASLAATECFLLAVMSYDRYIAICSPLHYHFTMTLKKCLQLVTYSWIGGFTCMLATLVLIFHLDFCGPHVIDHYFCDFSPLLELSCSDFYFVKTETTFFCFSLTIFPLTFVIGTYVCIIVAILKIPSSTGRQKTFSTCSSHLSVVCTYYGTLISLYVVPHRGLSSTNNKILSLIYTVVTPLFNPIIYSLRNREIRASLHRLFAITGRPFPTLNKDS</sequence>
<dbReference type="OrthoDB" id="9444602at2759"/>
<dbReference type="GO" id="GO:0004984">
    <property type="term" value="F:olfactory receptor activity"/>
    <property type="evidence" value="ECO:0007669"/>
    <property type="project" value="InterPro"/>
</dbReference>
<accession>A0A8T2KG68</accession>
<dbReference type="Gene3D" id="1.20.1070.10">
    <property type="entry name" value="Rhodopsin 7-helix transmembrane proteins"/>
    <property type="match status" value="1"/>
</dbReference>
<dbReference type="GO" id="GO:0005886">
    <property type="term" value="C:plasma membrane"/>
    <property type="evidence" value="ECO:0007669"/>
    <property type="project" value="UniProtKB-SubCell"/>
</dbReference>
<protein>
    <recommendedName>
        <fullName evidence="14">Olfactory receptor</fullName>
    </recommendedName>
</protein>
<dbReference type="PANTHER" id="PTHR24242:SF393">
    <property type="entry name" value="OLFACTORY RECEPTOR"/>
    <property type="match status" value="1"/>
</dbReference>
<dbReference type="SUPFAM" id="SSF81321">
    <property type="entry name" value="Family A G protein-coupled receptor-like"/>
    <property type="match status" value="1"/>
</dbReference>
<dbReference type="PROSITE" id="PS50262">
    <property type="entry name" value="G_PROTEIN_RECEP_F1_2"/>
    <property type="match status" value="1"/>
</dbReference>
<keyword evidence="17" id="KW-1185">Reference proteome</keyword>
<keyword evidence="7 13" id="KW-0297">G-protein coupled receptor</keyword>
<evidence type="ECO:0000256" key="3">
    <source>
        <dbReference type="ARBA" id="ARBA00022606"/>
    </source>
</evidence>
<feature type="transmembrane region" description="Helical" evidence="14">
    <location>
        <begin position="199"/>
        <end position="226"/>
    </location>
</feature>
<evidence type="ECO:0000256" key="1">
    <source>
        <dbReference type="ARBA" id="ARBA00004651"/>
    </source>
</evidence>
<evidence type="ECO:0000256" key="6">
    <source>
        <dbReference type="ARBA" id="ARBA00022989"/>
    </source>
</evidence>
<comment type="similarity">
    <text evidence="13">Belongs to the G-protein coupled receptor 1 family.</text>
</comment>
<evidence type="ECO:0000256" key="14">
    <source>
        <dbReference type="RuleBase" id="RU363047"/>
    </source>
</evidence>
<feature type="transmembrane region" description="Helical" evidence="14">
    <location>
        <begin position="97"/>
        <end position="120"/>
    </location>
</feature>
<dbReference type="GO" id="GO:0004930">
    <property type="term" value="F:G protein-coupled receptor activity"/>
    <property type="evidence" value="ECO:0007669"/>
    <property type="project" value="UniProtKB-KW"/>
</dbReference>
<dbReference type="PRINTS" id="PR00237">
    <property type="entry name" value="GPCRRHODOPSN"/>
</dbReference>
<proteinExistence type="inferred from homology"/>
<dbReference type="PRINTS" id="PR00245">
    <property type="entry name" value="OLFACTORYR"/>
</dbReference>
<feature type="transmembrane region" description="Helical" evidence="14">
    <location>
        <begin position="273"/>
        <end position="292"/>
    </location>
</feature>
<dbReference type="InterPro" id="IPR000725">
    <property type="entry name" value="Olfact_rcpt"/>
</dbReference>
<keyword evidence="4 13" id="KW-0812">Transmembrane</keyword>
<evidence type="ECO:0000256" key="12">
    <source>
        <dbReference type="ARBA" id="ARBA00023224"/>
    </source>
</evidence>
<dbReference type="Pfam" id="PF13853">
    <property type="entry name" value="7tm_4"/>
    <property type="match status" value="1"/>
</dbReference>
<organism evidence="16 17">
    <name type="scientific">Hymenochirus boettgeri</name>
    <name type="common">Congo dwarf clawed frog</name>
    <dbReference type="NCBI Taxonomy" id="247094"/>
    <lineage>
        <taxon>Eukaryota</taxon>
        <taxon>Metazoa</taxon>
        <taxon>Chordata</taxon>
        <taxon>Craniata</taxon>
        <taxon>Vertebrata</taxon>
        <taxon>Euteleostomi</taxon>
        <taxon>Amphibia</taxon>
        <taxon>Batrachia</taxon>
        <taxon>Anura</taxon>
        <taxon>Pipoidea</taxon>
        <taxon>Pipidae</taxon>
        <taxon>Pipinae</taxon>
        <taxon>Hymenochirus</taxon>
    </lineage>
</organism>
<name>A0A8T2KG68_9PIPI</name>
<feature type="transmembrane region" description="Helical" evidence="14">
    <location>
        <begin position="141"/>
        <end position="166"/>
    </location>
</feature>
<evidence type="ECO:0000256" key="11">
    <source>
        <dbReference type="ARBA" id="ARBA00023180"/>
    </source>
</evidence>
<dbReference type="InterPro" id="IPR000276">
    <property type="entry name" value="GPCR_Rhodpsn"/>
</dbReference>
<evidence type="ECO:0000256" key="8">
    <source>
        <dbReference type="ARBA" id="ARBA00023136"/>
    </source>
</evidence>
<comment type="subcellular location">
    <subcellularLocation>
        <location evidence="1 14">Cell membrane</location>
        <topology evidence="1 14">Multi-pass membrane protein</topology>
    </subcellularLocation>
</comment>
<keyword evidence="11" id="KW-0325">Glycoprotein</keyword>
<evidence type="ECO:0000256" key="10">
    <source>
        <dbReference type="ARBA" id="ARBA00023170"/>
    </source>
</evidence>
<gene>
    <name evidence="16" type="ORF">GDO86_001810</name>
</gene>
<dbReference type="InterPro" id="IPR050939">
    <property type="entry name" value="Olfactory_GPCR1"/>
</dbReference>
<keyword evidence="12 13" id="KW-0807">Transducer</keyword>
<keyword evidence="10 13" id="KW-0675">Receptor</keyword>
<dbReference type="FunFam" id="1.20.1070.10:FF:000010">
    <property type="entry name" value="Olfactory receptor"/>
    <property type="match status" value="1"/>
</dbReference>
<feature type="transmembrane region" description="Helical" evidence="14">
    <location>
        <begin position="27"/>
        <end position="50"/>
    </location>
</feature>
<evidence type="ECO:0000256" key="9">
    <source>
        <dbReference type="ARBA" id="ARBA00023157"/>
    </source>
</evidence>
<feature type="domain" description="G-protein coupled receptors family 1 profile" evidence="15">
    <location>
        <begin position="41"/>
        <end position="290"/>
    </location>
</feature>
<dbReference type="InterPro" id="IPR017452">
    <property type="entry name" value="GPCR_Rhodpsn_7TM"/>
</dbReference>
<keyword evidence="8 14" id="KW-0472">Membrane</keyword>
<comment type="caution">
    <text evidence="16">The sequence shown here is derived from an EMBL/GenBank/DDBJ whole genome shotgun (WGS) entry which is preliminary data.</text>
</comment>
<keyword evidence="5 14" id="KW-0552">Olfaction</keyword>
<dbReference type="AlphaFoldDB" id="A0A8T2KG68"/>
<dbReference type="PROSITE" id="PS00237">
    <property type="entry name" value="G_PROTEIN_RECEP_F1_1"/>
    <property type="match status" value="1"/>
</dbReference>
<evidence type="ECO:0000313" key="16">
    <source>
        <dbReference type="EMBL" id="KAG8455758.1"/>
    </source>
</evidence>
<reference evidence="16" key="1">
    <citation type="thesis" date="2020" institute="ProQuest LLC" country="789 East Eisenhower Parkway, Ann Arbor, MI, USA">
        <title>Comparative Genomics and Chromosome Evolution.</title>
        <authorList>
            <person name="Mudd A.B."/>
        </authorList>
    </citation>
    <scope>NUCLEOTIDE SEQUENCE</scope>
    <source>
        <strain evidence="16">Female2</strain>
        <tissue evidence="16">Blood</tissue>
    </source>
</reference>
<evidence type="ECO:0000313" key="17">
    <source>
        <dbReference type="Proteomes" id="UP000812440"/>
    </source>
</evidence>
<evidence type="ECO:0000259" key="15">
    <source>
        <dbReference type="PROSITE" id="PS50262"/>
    </source>
</evidence>
<keyword evidence="6 14" id="KW-1133">Transmembrane helix</keyword>
<feature type="transmembrane region" description="Helical" evidence="14">
    <location>
        <begin position="238"/>
        <end position="261"/>
    </location>
</feature>
<evidence type="ECO:0000256" key="2">
    <source>
        <dbReference type="ARBA" id="ARBA00022475"/>
    </source>
</evidence>
<evidence type="ECO:0000256" key="7">
    <source>
        <dbReference type="ARBA" id="ARBA00023040"/>
    </source>
</evidence>
<evidence type="ECO:0000256" key="13">
    <source>
        <dbReference type="RuleBase" id="RU000688"/>
    </source>
</evidence>